<name>A0AAN0NKA8_9RHOB</name>
<dbReference type="RefSeq" id="WP_342078669.1">
    <property type="nucleotide sequence ID" value="NZ_CP151767.2"/>
</dbReference>
<organism evidence="1 2">
    <name type="scientific">Yoonia rhodophyticola</name>
    <dbReference type="NCBI Taxonomy" id="3137370"/>
    <lineage>
        <taxon>Bacteria</taxon>
        <taxon>Pseudomonadati</taxon>
        <taxon>Pseudomonadota</taxon>
        <taxon>Alphaproteobacteria</taxon>
        <taxon>Rhodobacterales</taxon>
        <taxon>Paracoccaceae</taxon>
        <taxon>Yoonia</taxon>
    </lineage>
</organism>
<sequence length="195" mass="21612">MTGIGHNSGHVNEPGQSWRRHAWRKARKALLPDLPVEVVRLRVKRAKALGLPYRTYAGIRASTGHDLIGFLFSSNALHILRDGDALPTDRARKLGDLHQTRRVGIVHKPVSALHLSSLAGIDAAFAGPSFDDPWSVMRDRIKMVVKTSGAPADRFLMIGDTAFEREWASAGQMAGYLPASHYFEGWMDRDPSYAE</sequence>
<accession>A0AAN0NKA8</accession>
<protein>
    <submittedName>
        <fullName evidence="1">Uncharacterized protein</fullName>
    </submittedName>
</protein>
<evidence type="ECO:0000313" key="2">
    <source>
        <dbReference type="Proteomes" id="UP001470809"/>
    </source>
</evidence>
<dbReference type="KEGG" id="yrh:AABB31_11335"/>
<dbReference type="Proteomes" id="UP001470809">
    <property type="component" value="Chromosome"/>
</dbReference>
<keyword evidence="2" id="KW-1185">Reference proteome</keyword>
<reference evidence="1 2" key="2">
    <citation type="submission" date="2024-08" db="EMBL/GenBank/DDBJ databases">
        <title>Phylogenomic analyses of a clade within the roseobacter group suggest taxonomic reassignments of species of the genera Aestuariivita, Citreicella, Loktanella, Nautella, Pelagibaca, Ruegeria, Thalassobius, Thiobacimonas and Tropicibacter, and the proposal o.</title>
        <authorList>
            <person name="Jeon C.O."/>
        </authorList>
    </citation>
    <scope>NUCLEOTIDE SEQUENCE [LARGE SCALE GENOMIC DNA]</scope>
    <source>
        <strain evidence="1 2">SS1-5</strain>
    </source>
</reference>
<evidence type="ECO:0000313" key="1">
    <source>
        <dbReference type="EMBL" id="WZU69377.1"/>
    </source>
</evidence>
<dbReference type="EMBL" id="CP151767">
    <property type="protein sequence ID" value="WZU69377.1"/>
    <property type="molecule type" value="Genomic_DNA"/>
</dbReference>
<proteinExistence type="predicted"/>
<dbReference type="AlphaFoldDB" id="A0AAN0NKA8"/>
<reference evidence="2" key="1">
    <citation type="submission" date="2024-04" db="EMBL/GenBank/DDBJ databases">
        <title>Phylogenomic analyses of a clade within the roseobacter group suggest taxonomic reassignments of species of the genera Aestuariivita, Citreicella, Loktanella, Nautella, Pelagibaca, Ruegeria, Thalassobius, Thiobacimonas and Tropicibacter, and the proposal o.</title>
        <authorList>
            <person name="Jeon C.O."/>
        </authorList>
    </citation>
    <scope>NUCLEOTIDE SEQUENCE [LARGE SCALE GENOMIC DNA]</scope>
    <source>
        <strain evidence="2">SS1-5</strain>
    </source>
</reference>
<gene>
    <name evidence="1" type="ORF">AABB31_11335</name>
</gene>